<feature type="domain" description="Major facilitator superfamily (MFS) profile" evidence="6">
    <location>
        <begin position="21"/>
        <end position="411"/>
    </location>
</feature>
<dbReference type="InterPro" id="IPR036259">
    <property type="entry name" value="MFS_trans_sf"/>
</dbReference>
<keyword evidence="8" id="KW-1185">Reference proteome</keyword>
<dbReference type="PANTHER" id="PTHR23523">
    <property type="match status" value="1"/>
</dbReference>
<feature type="transmembrane region" description="Helical" evidence="5">
    <location>
        <begin position="230"/>
        <end position="252"/>
    </location>
</feature>
<dbReference type="PANTHER" id="PTHR23523:SF2">
    <property type="entry name" value="2-NITROIMIDAZOLE TRANSPORTER"/>
    <property type="match status" value="1"/>
</dbReference>
<dbReference type="CDD" id="cd17339">
    <property type="entry name" value="MFS_NIMT_CynX_like"/>
    <property type="match status" value="1"/>
</dbReference>
<keyword evidence="3 5" id="KW-1133">Transmembrane helix</keyword>
<feature type="transmembrane region" description="Helical" evidence="5">
    <location>
        <begin position="86"/>
        <end position="106"/>
    </location>
</feature>
<feature type="transmembrane region" description="Helical" evidence="5">
    <location>
        <begin position="383"/>
        <end position="406"/>
    </location>
</feature>
<protein>
    <submittedName>
        <fullName evidence="7">MFS transporter</fullName>
    </submittedName>
</protein>
<dbReference type="SUPFAM" id="SSF103473">
    <property type="entry name" value="MFS general substrate transporter"/>
    <property type="match status" value="1"/>
</dbReference>
<feature type="transmembrane region" description="Helical" evidence="5">
    <location>
        <begin position="59"/>
        <end position="79"/>
    </location>
</feature>
<dbReference type="RefSeq" id="WP_259477839.1">
    <property type="nucleotide sequence ID" value="NZ_BAAAQY010000001.1"/>
</dbReference>
<evidence type="ECO:0000259" key="6">
    <source>
        <dbReference type="PROSITE" id="PS50850"/>
    </source>
</evidence>
<sequence>MTADAEPASREPAGPAPRWRGRLLAFAAILLIGLNLRTAVAVLSPILDQVGDDIALGSVGVGVLGLLPPVCFAVFGLAAPALQRRLGLETVMVAAMAATLAGHLVRAFSGDYPVLVAGSTLTFAGMGMANILIPPLVRRYFPDRIGFVTSLYATVMAVGATLPPLLVVPVAEGAGWRTAVGMWAVFTVLALAPLVALTVRGRAAGEQDAAGSAPDGAPSARRGHVLRSSLAWSLMLVFAFTALNAYAMFAWLPEILRDVAGVDAATAGALLSLFSVMGLPASLLVPLLASRRHAVGWMLAIGVACYGVGYLGLLLAPTAATVLWVVFIGLGPLLFPLCLVLINLRTRTQPGTVALSSFVQGIGYAVGALGPLLLGVLHDATGGWTASLLFLLGVAVALAIAGFVVAKPRMLEDQWHN</sequence>
<feature type="transmembrane region" description="Helical" evidence="5">
    <location>
        <begin position="354"/>
        <end position="377"/>
    </location>
</feature>
<organism evidence="7 8">
    <name type="scientific">Herbiconiux moechotypicola</name>
    <dbReference type="NCBI Taxonomy" id="637393"/>
    <lineage>
        <taxon>Bacteria</taxon>
        <taxon>Bacillati</taxon>
        <taxon>Actinomycetota</taxon>
        <taxon>Actinomycetes</taxon>
        <taxon>Micrococcales</taxon>
        <taxon>Microbacteriaceae</taxon>
        <taxon>Herbiconiux</taxon>
    </lineage>
</organism>
<comment type="subcellular location">
    <subcellularLocation>
        <location evidence="1">Cell membrane</location>
        <topology evidence="1">Multi-pass membrane protein</topology>
    </subcellularLocation>
</comment>
<dbReference type="Gene3D" id="1.20.1250.20">
    <property type="entry name" value="MFS general substrate transporter like domains"/>
    <property type="match status" value="2"/>
</dbReference>
<feature type="transmembrane region" description="Helical" evidence="5">
    <location>
        <begin position="264"/>
        <end position="288"/>
    </location>
</feature>
<feature type="transmembrane region" description="Helical" evidence="5">
    <location>
        <begin position="322"/>
        <end position="342"/>
    </location>
</feature>
<feature type="transmembrane region" description="Helical" evidence="5">
    <location>
        <begin position="145"/>
        <end position="168"/>
    </location>
</feature>
<dbReference type="PROSITE" id="PS50850">
    <property type="entry name" value="MFS"/>
    <property type="match status" value="1"/>
</dbReference>
<dbReference type="InterPro" id="IPR011701">
    <property type="entry name" value="MFS"/>
</dbReference>
<evidence type="ECO:0000256" key="3">
    <source>
        <dbReference type="ARBA" id="ARBA00022989"/>
    </source>
</evidence>
<proteinExistence type="predicted"/>
<feature type="transmembrane region" description="Helical" evidence="5">
    <location>
        <begin position="295"/>
        <end position="316"/>
    </location>
</feature>
<keyword evidence="2 5" id="KW-0812">Transmembrane</keyword>
<dbReference type="InterPro" id="IPR052524">
    <property type="entry name" value="MFS_Cyanate_Porter"/>
</dbReference>
<evidence type="ECO:0000256" key="2">
    <source>
        <dbReference type="ARBA" id="ARBA00022692"/>
    </source>
</evidence>
<reference evidence="8" key="1">
    <citation type="journal article" date="2019" name="Int. J. Syst. Evol. Microbiol.">
        <title>The Global Catalogue of Microorganisms (GCM) 10K type strain sequencing project: providing services to taxonomists for standard genome sequencing and annotation.</title>
        <authorList>
            <consortium name="The Broad Institute Genomics Platform"/>
            <consortium name="The Broad Institute Genome Sequencing Center for Infectious Disease"/>
            <person name="Wu L."/>
            <person name="Ma J."/>
        </authorList>
    </citation>
    <scope>NUCLEOTIDE SEQUENCE [LARGE SCALE GENOMIC DNA]</scope>
    <source>
        <strain evidence="8">JCM 16117</strain>
    </source>
</reference>
<evidence type="ECO:0000256" key="1">
    <source>
        <dbReference type="ARBA" id="ARBA00004651"/>
    </source>
</evidence>
<evidence type="ECO:0000256" key="4">
    <source>
        <dbReference type="ARBA" id="ARBA00023136"/>
    </source>
</evidence>
<dbReference type="Pfam" id="PF07690">
    <property type="entry name" value="MFS_1"/>
    <property type="match status" value="1"/>
</dbReference>
<dbReference type="EMBL" id="BAAAQY010000001">
    <property type="protein sequence ID" value="GAA2222854.1"/>
    <property type="molecule type" value="Genomic_DNA"/>
</dbReference>
<evidence type="ECO:0000313" key="7">
    <source>
        <dbReference type="EMBL" id="GAA2222854.1"/>
    </source>
</evidence>
<dbReference type="Proteomes" id="UP001500929">
    <property type="component" value="Unassembled WGS sequence"/>
</dbReference>
<evidence type="ECO:0000313" key="8">
    <source>
        <dbReference type="Proteomes" id="UP001500929"/>
    </source>
</evidence>
<feature type="transmembrane region" description="Helical" evidence="5">
    <location>
        <begin position="112"/>
        <end position="133"/>
    </location>
</feature>
<feature type="transmembrane region" description="Helical" evidence="5">
    <location>
        <begin position="180"/>
        <end position="199"/>
    </location>
</feature>
<name>A0ABN3D7Y6_9MICO</name>
<accession>A0ABN3D7Y6</accession>
<comment type="caution">
    <text evidence="7">The sequence shown here is derived from an EMBL/GenBank/DDBJ whole genome shotgun (WGS) entry which is preliminary data.</text>
</comment>
<dbReference type="InterPro" id="IPR020846">
    <property type="entry name" value="MFS_dom"/>
</dbReference>
<keyword evidence="4 5" id="KW-0472">Membrane</keyword>
<evidence type="ECO:0000256" key="5">
    <source>
        <dbReference type="SAM" id="Phobius"/>
    </source>
</evidence>
<gene>
    <name evidence="7" type="ORF">GCM10009851_02170</name>
</gene>
<feature type="transmembrane region" description="Helical" evidence="5">
    <location>
        <begin position="23"/>
        <end position="47"/>
    </location>
</feature>